<accession>A0A367V4N0</accession>
<comment type="caution">
    <text evidence="3">The sequence shown here is derived from an EMBL/GenBank/DDBJ whole genome shotgun (WGS) entry which is preliminary data.</text>
</comment>
<feature type="domain" description="M23ase beta-sheet core" evidence="2">
    <location>
        <begin position="171"/>
        <end position="265"/>
    </location>
</feature>
<dbReference type="Proteomes" id="UP000253061">
    <property type="component" value="Unassembled WGS sequence"/>
</dbReference>
<organism evidence="3 4">
    <name type="scientific">Thalassospira profundimaris</name>
    <dbReference type="NCBI Taxonomy" id="502049"/>
    <lineage>
        <taxon>Bacteria</taxon>
        <taxon>Pseudomonadati</taxon>
        <taxon>Pseudomonadota</taxon>
        <taxon>Alphaproteobacteria</taxon>
        <taxon>Rhodospirillales</taxon>
        <taxon>Thalassospiraceae</taxon>
        <taxon>Thalassospira</taxon>
    </lineage>
</organism>
<feature type="signal peptide" evidence="1">
    <location>
        <begin position="1"/>
        <end position="23"/>
    </location>
</feature>
<dbReference type="GO" id="GO:0004222">
    <property type="term" value="F:metalloendopeptidase activity"/>
    <property type="evidence" value="ECO:0007669"/>
    <property type="project" value="TreeGrafter"/>
</dbReference>
<gene>
    <name evidence="3" type="ORF">TH6_16845</name>
</gene>
<protein>
    <submittedName>
        <fullName evidence="3">Peptidase M23</fullName>
    </submittedName>
</protein>
<proteinExistence type="predicted"/>
<name>A0A367V4N0_9PROT</name>
<feature type="chain" id="PRO_5016562171" evidence="1">
    <location>
        <begin position="24"/>
        <end position="284"/>
    </location>
</feature>
<reference evidence="3 4" key="1">
    <citation type="submission" date="2014-07" db="EMBL/GenBank/DDBJ databases">
        <title>Draft genome sequence of Thalassospira profundimaris R8-17.</title>
        <authorList>
            <person name="Lai Q."/>
            <person name="Shao Z."/>
        </authorList>
    </citation>
    <scope>NUCLEOTIDE SEQUENCE [LARGE SCALE GENOMIC DNA]</scope>
    <source>
        <strain evidence="3 4">R8-17</strain>
    </source>
</reference>
<dbReference type="InterPro" id="IPR011055">
    <property type="entry name" value="Dup_hybrid_motif"/>
</dbReference>
<evidence type="ECO:0000259" key="2">
    <source>
        <dbReference type="Pfam" id="PF01551"/>
    </source>
</evidence>
<dbReference type="InterPro" id="IPR050570">
    <property type="entry name" value="Cell_wall_metabolism_enzyme"/>
</dbReference>
<dbReference type="SUPFAM" id="SSF51261">
    <property type="entry name" value="Duplicated hybrid motif"/>
    <property type="match status" value="1"/>
</dbReference>
<dbReference type="PANTHER" id="PTHR21666:SF285">
    <property type="entry name" value="M23 FAMILY METALLOPEPTIDASE"/>
    <property type="match status" value="1"/>
</dbReference>
<dbReference type="EMBL" id="JPWB01000008">
    <property type="protein sequence ID" value="RCK20146.1"/>
    <property type="molecule type" value="Genomic_DNA"/>
</dbReference>
<evidence type="ECO:0000313" key="3">
    <source>
        <dbReference type="EMBL" id="RCK20146.1"/>
    </source>
</evidence>
<sequence>MRMTISGMLAAAGLLMAGLSAEAAEPTYEGQFVQGGIVFGQTDAGSKVLLDDVAIDTIASDGRFVLGFPRDYEGPARVSVRHADGSVESFSYDIADREFNIQRIDGLAPKMVTPDPEVISRIQDDSRQAREARTERFAEDFLQSGFVWPAIGPISGVYGSQRILNGEPRAPHWGIDIAVPAGTPVIAPADGIVTLAHPDMYFSGATLFVDHGLGVVSAFLHLSEMNVQVGDVVRQGDVIAKVGSSGRSTGPHLDWRVNVGSARIDAQLLVPPMEEVRKTADANN</sequence>
<dbReference type="AlphaFoldDB" id="A0A367V4N0"/>
<dbReference type="FunFam" id="2.70.70.10:FF:000019">
    <property type="entry name" value="M23 family peptidase"/>
    <property type="match status" value="1"/>
</dbReference>
<dbReference type="Gene3D" id="2.70.70.10">
    <property type="entry name" value="Glucose Permease (Domain IIA)"/>
    <property type="match status" value="1"/>
</dbReference>
<dbReference type="CDD" id="cd12797">
    <property type="entry name" value="M23_peptidase"/>
    <property type="match status" value="1"/>
</dbReference>
<dbReference type="InterPro" id="IPR016047">
    <property type="entry name" value="M23ase_b-sheet_dom"/>
</dbReference>
<dbReference type="Pfam" id="PF01551">
    <property type="entry name" value="Peptidase_M23"/>
    <property type="match status" value="1"/>
</dbReference>
<evidence type="ECO:0000256" key="1">
    <source>
        <dbReference type="SAM" id="SignalP"/>
    </source>
</evidence>
<keyword evidence="1" id="KW-0732">Signal</keyword>
<dbReference type="PANTHER" id="PTHR21666">
    <property type="entry name" value="PEPTIDASE-RELATED"/>
    <property type="match status" value="1"/>
</dbReference>
<evidence type="ECO:0000313" key="4">
    <source>
        <dbReference type="Proteomes" id="UP000253061"/>
    </source>
</evidence>
<dbReference type="RefSeq" id="WP_114129906.1">
    <property type="nucleotide sequence ID" value="NZ_JPWB01000008.1"/>
</dbReference>